<dbReference type="SUPFAM" id="SSF53474">
    <property type="entry name" value="alpha/beta-Hydrolases"/>
    <property type="match status" value="1"/>
</dbReference>
<protein>
    <submittedName>
        <fullName evidence="3">Alpha/beta hydrolase</fullName>
    </submittedName>
</protein>
<feature type="domain" description="AB hydrolase-1" evidence="2">
    <location>
        <begin position="34"/>
        <end position="280"/>
    </location>
</feature>
<evidence type="ECO:0000256" key="1">
    <source>
        <dbReference type="ARBA" id="ARBA00022801"/>
    </source>
</evidence>
<dbReference type="PANTHER" id="PTHR43329">
    <property type="entry name" value="EPOXIDE HYDROLASE"/>
    <property type="match status" value="1"/>
</dbReference>
<gene>
    <name evidence="3" type="ORF">E8A74_26575</name>
</gene>
<dbReference type="InterPro" id="IPR000639">
    <property type="entry name" value="Epox_hydrolase-like"/>
</dbReference>
<dbReference type="InterPro" id="IPR029058">
    <property type="entry name" value="AB_hydrolase_fold"/>
</dbReference>
<dbReference type="PRINTS" id="PR00412">
    <property type="entry name" value="EPOXHYDRLASE"/>
</dbReference>
<dbReference type="PRINTS" id="PR00111">
    <property type="entry name" value="ABHYDROLASE"/>
</dbReference>
<organism evidence="3 4">
    <name type="scientific">Polyangium fumosum</name>
    <dbReference type="NCBI Taxonomy" id="889272"/>
    <lineage>
        <taxon>Bacteria</taxon>
        <taxon>Pseudomonadati</taxon>
        <taxon>Myxococcota</taxon>
        <taxon>Polyangia</taxon>
        <taxon>Polyangiales</taxon>
        <taxon>Polyangiaceae</taxon>
        <taxon>Polyangium</taxon>
    </lineage>
</organism>
<dbReference type="Pfam" id="PF00561">
    <property type="entry name" value="Abhydrolase_1"/>
    <property type="match status" value="1"/>
</dbReference>
<dbReference type="AlphaFoldDB" id="A0A4U1J7H7"/>
<dbReference type="Gene3D" id="3.40.50.1820">
    <property type="entry name" value="alpha/beta hydrolase"/>
    <property type="match status" value="1"/>
</dbReference>
<evidence type="ECO:0000313" key="3">
    <source>
        <dbReference type="EMBL" id="TKD03299.1"/>
    </source>
</evidence>
<dbReference type="OrthoDB" id="5342129at2"/>
<keyword evidence="1 3" id="KW-0378">Hydrolase</keyword>
<dbReference type="Proteomes" id="UP000309215">
    <property type="component" value="Unassembled WGS sequence"/>
</dbReference>
<evidence type="ECO:0000313" key="4">
    <source>
        <dbReference type="Proteomes" id="UP000309215"/>
    </source>
</evidence>
<comment type="caution">
    <text evidence="3">The sequence shown here is derived from an EMBL/GenBank/DDBJ whole genome shotgun (WGS) entry which is preliminary data.</text>
</comment>
<dbReference type="RefSeq" id="WP_136931883.1">
    <property type="nucleotide sequence ID" value="NZ_SSMQ01000030.1"/>
</dbReference>
<keyword evidence="4" id="KW-1185">Reference proteome</keyword>
<sequence>MNTSQRPDEDLEIRHRTVDVGEVRLHIAEAGSGPLVVLLHGFPEFWYAWRRILPALAREGFHVVVPDMRGYGSSDKPEGIEPYGTQHLAADIAGLVRALGAPRASVVGHDWGAAVAWCFAMAHPELLERLVVINGPHPVRMLRDGWRSPRQLARSWYMFLFQLPDVPEYVMSRDNHAPLMKALREEVRGPNALDAAELELYREAFAAPGALTAMINYYRAALRRKSQVPARRVDAPVLVLWGDEDRHLGRELADPGADLAPDVRIVHFPGATHWIHHERPAFVTSEITAFLRQKGA</sequence>
<accession>A0A4U1J7H7</accession>
<dbReference type="EMBL" id="SSMQ01000030">
    <property type="protein sequence ID" value="TKD03299.1"/>
    <property type="molecule type" value="Genomic_DNA"/>
</dbReference>
<reference evidence="3 4" key="1">
    <citation type="submission" date="2019-04" db="EMBL/GenBank/DDBJ databases">
        <authorList>
            <person name="Li Y."/>
            <person name="Wang J."/>
        </authorList>
    </citation>
    <scope>NUCLEOTIDE SEQUENCE [LARGE SCALE GENOMIC DNA]</scope>
    <source>
        <strain evidence="3 4">DSM 14668</strain>
    </source>
</reference>
<dbReference type="GO" id="GO:0016787">
    <property type="term" value="F:hydrolase activity"/>
    <property type="evidence" value="ECO:0007669"/>
    <property type="project" value="UniProtKB-KW"/>
</dbReference>
<dbReference type="InterPro" id="IPR000073">
    <property type="entry name" value="AB_hydrolase_1"/>
</dbReference>
<name>A0A4U1J7H7_9BACT</name>
<proteinExistence type="predicted"/>
<evidence type="ECO:0000259" key="2">
    <source>
        <dbReference type="Pfam" id="PF00561"/>
    </source>
</evidence>